<dbReference type="Gene3D" id="1.20.1070.10">
    <property type="entry name" value="Rhodopsin 7-helix transmembrane proteins"/>
    <property type="match status" value="1"/>
</dbReference>
<dbReference type="AlphaFoldDB" id="A0A5N3V0W3"/>
<dbReference type="Proteomes" id="UP000326458">
    <property type="component" value="Unassembled WGS sequence"/>
</dbReference>
<evidence type="ECO:0000256" key="7">
    <source>
        <dbReference type="ARBA" id="ARBA00022989"/>
    </source>
</evidence>
<evidence type="ECO:0000256" key="5">
    <source>
        <dbReference type="ARBA" id="ARBA00022692"/>
    </source>
</evidence>
<comment type="similarity">
    <text evidence="12">Belongs to the G-protein coupled receptor 1 family.</text>
</comment>
<accession>A0A5N3V0W3</accession>
<dbReference type="GO" id="GO:0005886">
    <property type="term" value="C:plasma membrane"/>
    <property type="evidence" value="ECO:0007669"/>
    <property type="project" value="UniProtKB-SubCell"/>
</dbReference>
<evidence type="ECO:0000256" key="13">
    <source>
        <dbReference type="RuleBase" id="RU363047"/>
    </source>
</evidence>
<feature type="transmembrane region" description="Helical" evidence="13">
    <location>
        <begin position="64"/>
        <end position="85"/>
    </location>
</feature>
<keyword evidence="10 12" id="KW-0675">Receptor</keyword>
<dbReference type="SUPFAM" id="SSF81321">
    <property type="entry name" value="Family A G protein-coupled receptor-like"/>
    <property type="match status" value="1"/>
</dbReference>
<organism evidence="15 16">
    <name type="scientific">Muntiacus muntjak</name>
    <name type="common">Barking deer</name>
    <name type="synonym">Indian muntjac</name>
    <dbReference type="NCBI Taxonomy" id="9888"/>
    <lineage>
        <taxon>Eukaryota</taxon>
        <taxon>Metazoa</taxon>
        <taxon>Chordata</taxon>
        <taxon>Craniata</taxon>
        <taxon>Vertebrata</taxon>
        <taxon>Euteleostomi</taxon>
        <taxon>Mammalia</taxon>
        <taxon>Eutheria</taxon>
        <taxon>Laurasiatheria</taxon>
        <taxon>Artiodactyla</taxon>
        <taxon>Ruminantia</taxon>
        <taxon>Pecora</taxon>
        <taxon>Cervidae</taxon>
        <taxon>Muntiacinae</taxon>
        <taxon>Muntiacus</taxon>
    </lineage>
</organism>
<dbReference type="InterPro" id="IPR000276">
    <property type="entry name" value="GPCR_Rhodpsn"/>
</dbReference>
<evidence type="ECO:0000256" key="8">
    <source>
        <dbReference type="ARBA" id="ARBA00023040"/>
    </source>
</evidence>
<feature type="transmembrane region" description="Helical" evidence="13">
    <location>
        <begin position="27"/>
        <end position="52"/>
    </location>
</feature>
<evidence type="ECO:0000256" key="2">
    <source>
        <dbReference type="ARBA" id="ARBA00004651"/>
    </source>
</evidence>
<evidence type="ECO:0000256" key="11">
    <source>
        <dbReference type="ARBA" id="ARBA00023224"/>
    </source>
</evidence>
<keyword evidence="9 13" id="KW-0472">Membrane</keyword>
<dbReference type="CDD" id="cd15225">
    <property type="entry name" value="7tmA_OR10A-like"/>
    <property type="match status" value="1"/>
</dbReference>
<feature type="transmembrane region" description="Helical" evidence="13">
    <location>
        <begin position="105"/>
        <end position="125"/>
    </location>
</feature>
<dbReference type="InterPro" id="IPR017452">
    <property type="entry name" value="GPCR_Rhodpsn_7TM"/>
</dbReference>
<dbReference type="Pfam" id="PF13853">
    <property type="entry name" value="7tm_4"/>
    <property type="match status" value="1"/>
</dbReference>
<evidence type="ECO:0000256" key="10">
    <source>
        <dbReference type="ARBA" id="ARBA00023170"/>
    </source>
</evidence>
<dbReference type="FunFam" id="1.20.1070.10:FF:000001">
    <property type="entry name" value="Olfactory receptor"/>
    <property type="match status" value="1"/>
</dbReference>
<evidence type="ECO:0000256" key="3">
    <source>
        <dbReference type="ARBA" id="ARBA00022475"/>
    </source>
</evidence>
<evidence type="ECO:0000256" key="6">
    <source>
        <dbReference type="ARBA" id="ARBA00022725"/>
    </source>
</evidence>
<keyword evidence="16" id="KW-1185">Reference proteome</keyword>
<reference evidence="15 16" key="1">
    <citation type="submission" date="2019-06" db="EMBL/GenBank/DDBJ databases">
        <title>Discovery of a novel chromosome fission-fusion reversal in muntjac.</title>
        <authorList>
            <person name="Mudd A.B."/>
            <person name="Bredeson J.V."/>
            <person name="Baum R."/>
            <person name="Hockemeyer D."/>
            <person name="Rokhsar D.S."/>
        </authorList>
    </citation>
    <scope>NUCLEOTIDE SEQUENCE [LARGE SCALE GENOMIC DNA]</scope>
    <source>
        <strain evidence="15">UTSW_UCB_Mm</strain>
        <tissue evidence="15">Fibroblast cell line</tissue>
    </source>
</reference>
<evidence type="ECO:0000256" key="1">
    <source>
        <dbReference type="ARBA" id="ARBA00003929"/>
    </source>
</evidence>
<keyword evidence="11 12" id="KW-0807">Transducer</keyword>
<dbReference type="PROSITE" id="PS00237">
    <property type="entry name" value="G_PROTEIN_RECEP_F1_1"/>
    <property type="match status" value="1"/>
</dbReference>
<keyword evidence="5 12" id="KW-0812">Transmembrane</keyword>
<comment type="caution">
    <text evidence="15">The sequence shown here is derived from an EMBL/GenBank/DDBJ whole genome shotgun (WGS) entry which is preliminary data.</text>
</comment>
<evidence type="ECO:0000259" key="14">
    <source>
        <dbReference type="PROSITE" id="PS50262"/>
    </source>
</evidence>
<dbReference type="PRINTS" id="PR00245">
    <property type="entry name" value="OLFACTORYR"/>
</dbReference>
<feature type="domain" description="G-protein coupled receptors family 1 profile" evidence="14">
    <location>
        <begin position="43"/>
        <end position="292"/>
    </location>
</feature>
<evidence type="ECO:0000256" key="12">
    <source>
        <dbReference type="RuleBase" id="RU000688"/>
    </source>
</evidence>
<evidence type="ECO:0000313" key="16">
    <source>
        <dbReference type="Proteomes" id="UP000326458"/>
    </source>
</evidence>
<proteinExistence type="inferred from homology"/>
<evidence type="ECO:0000313" key="15">
    <source>
        <dbReference type="EMBL" id="KAB0342765.1"/>
    </source>
</evidence>
<keyword evidence="8 12" id="KW-0297">G-protein coupled receptor</keyword>
<keyword evidence="6 13" id="KW-0552">Olfaction</keyword>
<feature type="transmembrane region" description="Helical" evidence="13">
    <location>
        <begin position="146"/>
        <end position="170"/>
    </location>
</feature>
<dbReference type="GO" id="GO:0004984">
    <property type="term" value="F:olfactory receptor activity"/>
    <property type="evidence" value="ECO:0007669"/>
    <property type="project" value="InterPro"/>
</dbReference>
<feature type="transmembrane region" description="Helical" evidence="13">
    <location>
        <begin position="275"/>
        <end position="294"/>
    </location>
</feature>
<comment type="function">
    <text evidence="1">Putative odorant or sperm cell receptor.</text>
</comment>
<protein>
    <recommendedName>
        <fullName evidence="13">Olfactory receptor</fullName>
    </recommendedName>
</protein>
<feature type="transmembrane region" description="Helical" evidence="13">
    <location>
        <begin position="240"/>
        <end position="263"/>
    </location>
</feature>
<sequence length="371" mass="41898">MVLLQRNLTLSSEFIILGFGDLAELQIFFFGLFLIMHLVTLAGHMTIVLITLFDSCLQTPMYFFLRNLSTIEICYILVIVPNMLANILSGSQRMPFLGCALQMHLFISLGGAECFLLAVMAYDRFVAICKPLHYTFIVTRTVCVQMLALACISGFALSLTLTTLIFLLPFCQSHKINHFFCDIPAVLFLACSDTQANEIAVFLVCLLILLIPFLLILLSYGFIIAAILRIHSAEGRSKAFSTCTGHLLVSLLHYGCAIFIYIRPRSCYTPEQDKIVSLIYTNVTPMLYPMIYSLRNKEVKGALKRLLERHDWTRWWSHARERGMGVHVQEPIWSSHCTPCSSVPHPEGCSEVLQVPGPYRALSCGQRWNKP</sequence>
<dbReference type="GO" id="GO:0004930">
    <property type="term" value="F:G protein-coupled receptor activity"/>
    <property type="evidence" value="ECO:0007669"/>
    <property type="project" value="UniProtKB-KW"/>
</dbReference>
<dbReference type="EMBL" id="VCEA01000003">
    <property type="protein sequence ID" value="KAB0342765.1"/>
    <property type="molecule type" value="Genomic_DNA"/>
</dbReference>
<feature type="transmembrane region" description="Helical" evidence="13">
    <location>
        <begin position="199"/>
        <end position="228"/>
    </location>
</feature>
<gene>
    <name evidence="15" type="ORF">FD754_019691</name>
</gene>
<evidence type="ECO:0000256" key="4">
    <source>
        <dbReference type="ARBA" id="ARBA00022606"/>
    </source>
</evidence>
<keyword evidence="4 13" id="KW-0716">Sensory transduction</keyword>
<dbReference type="PANTHER" id="PTHR26453">
    <property type="entry name" value="OLFACTORY RECEPTOR"/>
    <property type="match status" value="1"/>
</dbReference>
<evidence type="ECO:0000256" key="9">
    <source>
        <dbReference type="ARBA" id="ARBA00023136"/>
    </source>
</evidence>
<dbReference type="InterPro" id="IPR000725">
    <property type="entry name" value="Olfact_rcpt"/>
</dbReference>
<keyword evidence="7 13" id="KW-1133">Transmembrane helix</keyword>
<keyword evidence="3 13" id="KW-1003">Cell membrane</keyword>
<name>A0A5N3V0W3_MUNMU</name>
<dbReference type="PROSITE" id="PS50262">
    <property type="entry name" value="G_PROTEIN_RECEP_F1_2"/>
    <property type="match status" value="1"/>
</dbReference>
<comment type="subcellular location">
    <subcellularLocation>
        <location evidence="2 13">Cell membrane</location>
        <topology evidence="2 13">Multi-pass membrane protein</topology>
    </subcellularLocation>
</comment>
<dbReference type="PRINTS" id="PR00237">
    <property type="entry name" value="GPCRRHODOPSN"/>
</dbReference>